<dbReference type="PANTHER" id="PTHR13408">
    <property type="entry name" value="DNA-DIRECTED RNA POLYMERASE III"/>
    <property type="match status" value="1"/>
</dbReference>
<evidence type="ECO:0000256" key="3">
    <source>
        <dbReference type="ARBA" id="ARBA00023163"/>
    </source>
</evidence>
<dbReference type="OrthoDB" id="5836119at2759"/>
<feature type="region of interest" description="Disordered" evidence="5">
    <location>
        <begin position="1"/>
        <end position="68"/>
    </location>
</feature>
<evidence type="ECO:0000313" key="8">
    <source>
        <dbReference type="WBParaSite" id="TCLT_0000538201-mRNA-1"/>
    </source>
</evidence>
<dbReference type="STRING" id="103827.A0A158RBR6"/>
<dbReference type="EMBL" id="UYYF01004335">
    <property type="protein sequence ID" value="VDN02606.1"/>
    <property type="molecule type" value="Genomic_DNA"/>
</dbReference>
<feature type="compositionally biased region" description="Basic and acidic residues" evidence="5">
    <location>
        <begin position="29"/>
        <end position="42"/>
    </location>
</feature>
<reference evidence="8" key="1">
    <citation type="submission" date="2016-04" db="UniProtKB">
        <authorList>
            <consortium name="WormBaseParasite"/>
        </authorList>
    </citation>
    <scope>IDENTIFICATION</scope>
</reference>
<dbReference type="GO" id="GO:0005666">
    <property type="term" value="C:RNA polymerase III complex"/>
    <property type="evidence" value="ECO:0007669"/>
    <property type="project" value="InterPro"/>
</dbReference>
<dbReference type="InterPro" id="IPR007811">
    <property type="entry name" value="RPC4"/>
</dbReference>
<dbReference type="AlphaFoldDB" id="A0A158RBR6"/>
<sequence length="430" mass="48433">MSVGRGSSARGISNLKRGQVSLPNLSVAGKREIKCEPVESRGSRRTGRRERRGCGGRGSRNRETRKPNLIEQQGIFSWGLNDDSRPKVVRSTINERCSTSAGIVKKKDLEVIREKDTRNVTCESEWLSDDEAEDEDLRKLLRYQFLADLKPGKVIPLVLPESEETQFQQQIPEEQESCSSELANLSNSPPVKKRKDIYLKSECEVVGVNKDVKPVQIPQNPTRTSSCRAAAIMRQIQRDRNGSLLILQLPSTLSVLKDSSQQDLSENPEFSENAKSITKHCLDGFTNGSKIGKLRIEEGCIELSLCGMPLDMTCGVATQYNESVLLIDSESQIGTSAVKKEYGTEQLSSRGYILGRIVDSFVCSHNLPEALDGNRQCNDDKPIKDIGIEKDDSQDMEMKDLLWELRSIERREESWSEWTSEYSDFWNYDS</sequence>
<keyword evidence="3" id="KW-0804">Transcription</keyword>
<dbReference type="Proteomes" id="UP000276776">
    <property type="component" value="Unassembled WGS sequence"/>
</dbReference>
<keyword evidence="2" id="KW-0240">DNA-directed RNA polymerase</keyword>
<dbReference type="GO" id="GO:0003677">
    <property type="term" value="F:DNA binding"/>
    <property type="evidence" value="ECO:0007669"/>
    <property type="project" value="InterPro"/>
</dbReference>
<comment type="subcellular location">
    <subcellularLocation>
        <location evidence="1">Nucleus</location>
    </subcellularLocation>
</comment>
<organism evidence="8">
    <name type="scientific">Thelazia callipaeda</name>
    <name type="common">Oriental eyeworm</name>
    <name type="synonym">Parasitic nematode</name>
    <dbReference type="NCBI Taxonomy" id="103827"/>
    <lineage>
        <taxon>Eukaryota</taxon>
        <taxon>Metazoa</taxon>
        <taxon>Ecdysozoa</taxon>
        <taxon>Nematoda</taxon>
        <taxon>Chromadorea</taxon>
        <taxon>Rhabditida</taxon>
        <taxon>Spirurina</taxon>
        <taxon>Spiruromorpha</taxon>
        <taxon>Thelazioidea</taxon>
        <taxon>Thelaziidae</taxon>
        <taxon>Thelazia</taxon>
    </lineage>
</organism>
<dbReference type="OMA" id="IEQQGIF"/>
<keyword evidence="4" id="KW-0539">Nucleus</keyword>
<evidence type="ECO:0000313" key="7">
    <source>
        <dbReference type="Proteomes" id="UP000276776"/>
    </source>
</evidence>
<dbReference type="PANTHER" id="PTHR13408:SF0">
    <property type="entry name" value="DNA-DIRECTED RNA POLYMERASE III SUBUNIT RPC4"/>
    <property type="match status" value="1"/>
</dbReference>
<name>A0A158RBR6_THECL</name>
<keyword evidence="7" id="KW-1185">Reference proteome</keyword>
<dbReference type="WBParaSite" id="TCLT_0000538201-mRNA-1">
    <property type="protein sequence ID" value="TCLT_0000538201-mRNA-1"/>
    <property type="gene ID" value="TCLT_0000538201"/>
</dbReference>
<evidence type="ECO:0000256" key="4">
    <source>
        <dbReference type="ARBA" id="ARBA00023242"/>
    </source>
</evidence>
<evidence type="ECO:0000256" key="1">
    <source>
        <dbReference type="ARBA" id="ARBA00004123"/>
    </source>
</evidence>
<protein>
    <submittedName>
        <fullName evidence="8">AT-hook motif nuclear-localized protein</fullName>
    </submittedName>
</protein>
<evidence type="ECO:0000256" key="5">
    <source>
        <dbReference type="SAM" id="MobiDB-lite"/>
    </source>
</evidence>
<gene>
    <name evidence="6" type="ORF">TCLT_LOCUS5371</name>
</gene>
<reference evidence="6 7" key="2">
    <citation type="submission" date="2018-11" db="EMBL/GenBank/DDBJ databases">
        <authorList>
            <consortium name="Pathogen Informatics"/>
        </authorList>
    </citation>
    <scope>NUCLEOTIDE SEQUENCE [LARGE SCALE GENOMIC DNA]</scope>
</reference>
<evidence type="ECO:0000256" key="2">
    <source>
        <dbReference type="ARBA" id="ARBA00022478"/>
    </source>
</evidence>
<evidence type="ECO:0000313" key="6">
    <source>
        <dbReference type="EMBL" id="VDN02606.1"/>
    </source>
</evidence>
<accession>A0A158RBR6</accession>
<dbReference type="GO" id="GO:0042797">
    <property type="term" value="P:tRNA transcription by RNA polymerase III"/>
    <property type="evidence" value="ECO:0007669"/>
    <property type="project" value="TreeGrafter"/>
</dbReference>
<proteinExistence type="predicted"/>